<sequence>MPADNFVLVVKKFSFISVTGLDLDRVINIHPGVLDVFNKSADNATKKECIMTLLACLSYLFSKRPGPPVTRERYIHLLPHAIETLRSACDLHKEQCNFFGRSDFVVLTIVFDRIIYTLNSMGLNSDAKAFASNFLKMTPFFHNPCEKDPNKCAEAACDSFQESFNDDEKEKLQEIATEYILNKVRRKRNLAFVTRQDKADEYEYQISLADYRKLVDEGNAIDLKHSGTWLFFQVHISIALTIGMKRAEGSPNTEVTGNSLKYIKYATSLAAMLKQRAEFQQMNLYSVLDAEINGMVDLLLHKTTTNETDIDDALQTIKENMQSIKDNGYFVACVKTTCDADMCIYISAMKQIIRLLLWKYKYGQTNNQSYIDEAGKTADELMTYIAERKEVLRELFIAQTAKQWIVECFIRQERFDDALGALDELSSFDPLGDGDHILTKYDVIDIGLRCECYGRRQQDELRKTLDKVLEVKGLLLFDESEMMPLLRDLHEKFVRML</sequence>
<accession>A0AA88YWL5</accession>
<dbReference type="EMBL" id="VSWD01000001">
    <property type="protein sequence ID" value="KAK3108285.1"/>
    <property type="molecule type" value="Genomic_DNA"/>
</dbReference>
<name>A0AA88YWL5_PINIB</name>
<organism evidence="1 2">
    <name type="scientific">Pinctada imbricata</name>
    <name type="common">Atlantic pearl-oyster</name>
    <name type="synonym">Pinctada martensii</name>
    <dbReference type="NCBI Taxonomy" id="66713"/>
    <lineage>
        <taxon>Eukaryota</taxon>
        <taxon>Metazoa</taxon>
        <taxon>Spiralia</taxon>
        <taxon>Lophotrochozoa</taxon>
        <taxon>Mollusca</taxon>
        <taxon>Bivalvia</taxon>
        <taxon>Autobranchia</taxon>
        <taxon>Pteriomorphia</taxon>
        <taxon>Pterioida</taxon>
        <taxon>Pterioidea</taxon>
        <taxon>Pteriidae</taxon>
        <taxon>Pinctada</taxon>
    </lineage>
</organism>
<gene>
    <name evidence="1" type="ORF">FSP39_004906</name>
</gene>
<evidence type="ECO:0000313" key="1">
    <source>
        <dbReference type="EMBL" id="KAK3108285.1"/>
    </source>
</evidence>
<evidence type="ECO:0000313" key="2">
    <source>
        <dbReference type="Proteomes" id="UP001186944"/>
    </source>
</evidence>
<comment type="caution">
    <text evidence="1">The sequence shown here is derived from an EMBL/GenBank/DDBJ whole genome shotgun (WGS) entry which is preliminary data.</text>
</comment>
<reference evidence="1" key="1">
    <citation type="submission" date="2019-08" db="EMBL/GenBank/DDBJ databases">
        <title>The improved chromosome-level genome for the pearl oyster Pinctada fucata martensii using PacBio sequencing and Hi-C.</title>
        <authorList>
            <person name="Zheng Z."/>
        </authorList>
    </citation>
    <scope>NUCLEOTIDE SEQUENCE</scope>
    <source>
        <strain evidence="1">ZZ-2019</strain>
        <tissue evidence="1">Adductor muscle</tissue>
    </source>
</reference>
<keyword evidence="2" id="KW-1185">Reference proteome</keyword>
<proteinExistence type="predicted"/>
<protein>
    <submittedName>
        <fullName evidence="1">Uncharacterized protein</fullName>
    </submittedName>
</protein>
<dbReference type="Proteomes" id="UP001186944">
    <property type="component" value="Unassembled WGS sequence"/>
</dbReference>
<dbReference type="AlphaFoldDB" id="A0AA88YWL5"/>